<dbReference type="PANTHER" id="PTHR30055">
    <property type="entry name" value="HTH-TYPE TRANSCRIPTIONAL REGULATOR RUTR"/>
    <property type="match status" value="1"/>
</dbReference>
<dbReference type="EMBL" id="BAAAHQ010000011">
    <property type="protein sequence ID" value="GAA0925457.1"/>
    <property type="molecule type" value="Genomic_DNA"/>
</dbReference>
<keyword evidence="2 4" id="KW-0238">DNA-binding</keyword>
<organism evidence="6 7">
    <name type="scientific">Nonomuraea longicatena</name>
    <dbReference type="NCBI Taxonomy" id="83682"/>
    <lineage>
        <taxon>Bacteria</taxon>
        <taxon>Bacillati</taxon>
        <taxon>Actinomycetota</taxon>
        <taxon>Actinomycetes</taxon>
        <taxon>Streptosporangiales</taxon>
        <taxon>Streptosporangiaceae</taxon>
        <taxon>Nonomuraea</taxon>
    </lineage>
</organism>
<evidence type="ECO:0000313" key="6">
    <source>
        <dbReference type="EMBL" id="GAA0925457.1"/>
    </source>
</evidence>
<evidence type="ECO:0000313" key="7">
    <source>
        <dbReference type="Proteomes" id="UP001501578"/>
    </source>
</evidence>
<gene>
    <name evidence="6" type="ORF">GCM10009560_26940</name>
</gene>
<evidence type="ECO:0000256" key="4">
    <source>
        <dbReference type="PROSITE-ProRule" id="PRU00335"/>
    </source>
</evidence>
<keyword evidence="7" id="KW-1185">Reference proteome</keyword>
<sequence>MSSGKPDGRTARAQATRARILDAAVALFTTAGYTPTSIGAIAAEAGVSEQTVYYAFGTKKAVLATALDHAIAGDAEPTPTLERPWVTAALGHADPREQLRRQVAGAGAIFLRAAPLLDVVRSAAPTDPDLGELWATNLRQRLTVQRVFIDALVRKTPLRDGLTPETAADIALVILSPENYNLLVGTRNWPHEKWREWAETSLISLLTTLPATA</sequence>
<dbReference type="PANTHER" id="PTHR30055:SF234">
    <property type="entry name" value="HTH-TYPE TRANSCRIPTIONAL REGULATOR BETI"/>
    <property type="match status" value="1"/>
</dbReference>
<dbReference type="PROSITE" id="PS50977">
    <property type="entry name" value="HTH_TETR_2"/>
    <property type="match status" value="1"/>
</dbReference>
<proteinExistence type="predicted"/>
<dbReference type="Proteomes" id="UP001501578">
    <property type="component" value="Unassembled WGS sequence"/>
</dbReference>
<evidence type="ECO:0000259" key="5">
    <source>
        <dbReference type="PROSITE" id="PS50977"/>
    </source>
</evidence>
<keyword evidence="1" id="KW-0805">Transcription regulation</keyword>
<evidence type="ECO:0000256" key="3">
    <source>
        <dbReference type="ARBA" id="ARBA00023163"/>
    </source>
</evidence>
<name>A0ABP3ZS62_9ACTN</name>
<dbReference type="InterPro" id="IPR050109">
    <property type="entry name" value="HTH-type_TetR-like_transc_reg"/>
</dbReference>
<dbReference type="SUPFAM" id="SSF46689">
    <property type="entry name" value="Homeodomain-like"/>
    <property type="match status" value="1"/>
</dbReference>
<protein>
    <submittedName>
        <fullName evidence="6">TetR/AcrR family transcriptional regulator</fullName>
    </submittedName>
</protein>
<dbReference type="PRINTS" id="PR00455">
    <property type="entry name" value="HTHTETR"/>
</dbReference>
<dbReference type="InterPro" id="IPR009057">
    <property type="entry name" value="Homeodomain-like_sf"/>
</dbReference>
<dbReference type="RefSeq" id="WP_343950158.1">
    <property type="nucleotide sequence ID" value="NZ_BAAAHQ010000011.1"/>
</dbReference>
<comment type="caution">
    <text evidence="6">The sequence shown here is derived from an EMBL/GenBank/DDBJ whole genome shotgun (WGS) entry which is preliminary data.</text>
</comment>
<dbReference type="InterPro" id="IPR001647">
    <property type="entry name" value="HTH_TetR"/>
</dbReference>
<feature type="domain" description="HTH tetR-type" evidence="5">
    <location>
        <begin position="14"/>
        <end position="74"/>
    </location>
</feature>
<dbReference type="Pfam" id="PF00440">
    <property type="entry name" value="TetR_N"/>
    <property type="match status" value="1"/>
</dbReference>
<evidence type="ECO:0000256" key="2">
    <source>
        <dbReference type="ARBA" id="ARBA00023125"/>
    </source>
</evidence>
<feature type="DNA-binding region" description="H-T-H motif" evidence="4">
    <location>
        <begin position="37"/>
        <end position="56"/>
    </location>
</feature>
<accession>A0ABP3ZS62</accession>
<evidence type="ECO:0000256" key="1">
    <source>
        <dbReference type="ARBA" id="ARBA00023015"/>
    </source>
</evidence>
<dbReference type="Gene3D" id="1.10.357.10">
    <property type="entry name" value="Tetracycline Repressor, domain 2"/>
    <property type="match status" value="1"/>
</dbReference>
<keyword evidence="3" id="KW-0804">Transcription</keyword>
<reference evidence="7" key="1">
    <citation type="journal article" date="2019" name="Int. J. Syst. Evol. Microbiol.">
        <title>The Global Catalogue of Microorganisms (GCM) 10K type strain sequencing project: providing services to taxonomists for standard genome sequencing and annotation.</title>
        <authorList>
            <consortium name="The Broad Institute Genomics Platform"/>
            <consortium name="The Broad Institute Genome Sequencing Center for Infectious Disease"/>
            <person name="Wu L."/>
            <person name="Ma J."/>
        </authorList>
    </citation>
    <scope>NUCLEOTIDE SEQUENCE [LARGE SCALE GENOMIC DNA]</scope>
    <source>
        <strain evidence="7">JCM 11136</strain>
    </source>
</reference>